<dbReference type="Proteomes" id="UP001377337">
    <property type="component" value="Chromosome"/>
</dbReference>
<proteinExistence type="predicted"/>
<evidence type="ECO:0000313" key="1">
    <source>
        <dbReference type="EMBL" id="WXB96521.1"/>
    </source>
</evidence>
<sequence>MGKRADEQIIPVKSQWRLMLRKAANPSSKASSLAGRILIGPICKTSRANRRFFLFPLNNSPNSPI</sequence>
<gene>
    <name evidence="1" type="ORF">WCV65_18615</name>
</gene>
<name>A0ABZ2NFG1_9BACI</name>
<keyword evidence="2" id="KW-1185">Reference proteome</keyword>
<reference evidence="1 2" key="1">
    <citation type="submission" date="2024-02" db="EMBL/GenBank/DDBJ databases">
        <title>Seven novel Bacillus-like species.</title>
        <authorList>
            <person name="Liu G."/>
        </authorList>
    </citation>
    <scope>NUCLEOTIDE SEQUENCE [LARGE SCALE GENOMIC DNA]</scope>
    <source>
        <strain evidence="1 2">FJAT-52054</strain>
    </source>
</reference>
<dbReference type="RefSeq" id="WP_338778552.1">
    <property type="nucleotide sequence ID" value="NZ_CP147407.1"/>
</dbReference>
<accession>A0ABZ2NFG1</accession>
<organism evidence="1 2">
    <name type="scientific">Metabacillus sediminis</name>
    <dbReference type="NCBI Taxonomy" id="3117746"/>
    <lineage>
        <taxon>Bacteria</taxon>
        <taxon>Bacillati</taxon>
        <taxon>Bacillota</taxon>
        <taxon>Bacilli</taxon>
        <taxon>Bacillales</taxon>
        <taxon>Bacillaceae</taxon>
        <taxon>Metabacillus</taxon>
    </lineage>
</organism>
<evidence type="ECO:0000313" key="2">
    <source>
        <dbReference type="Proteomes" id="UP001377337"/>
    </source>
</evidence>
<dbReference type="EMBL" id="CP147407">
    <property type="protein sequence ID" value="WXB96521.1"/>
    <property type="molecule type" value="Genomic_DNA"/>
</dbReference>
<protein>
    <submittedName>
        <fullName evidence="1">Uncharacterized protein</fullName>
    </submittedName>
</protein>